<dbReference type="PROSITE" id="PS51257">
    <property type="entry name" value="PROKAR_LIPOPROTEIN"/>
    <property type="match status" value="1"/>
</dbReference>
<dbReference type="GO" id="GO:0043190">
    <property type="term" value="C:ATP-binding cassette (ABC) transporter complex"/>
    <property type="evidence" value="ECO:0007669"/>
    <property type="project" value="InterPro"/>
</dbReference>
<dbReference type="GO" id="GO:0015833">
    <property type="term" value="P:peptide transport"/>
    <property type="evidence" value="ECO:0007669"/>
    <property type="project" value="TreeGrafter"/>
</dbReference>
<dbReference type="GO" id="GO:0042597">
    <property type="term" value="C:periplasmic space"/>
    <property type="evidence" value="ECO:0007669"/>
    <property type="project" value="UniProtKB-ARBA"/>
</dbReference>
<proteinExistence type="predicted"/>
<dbReference type="EMBL" id="FOTI01000001">
    <property type="protein sequence ID" value="SFL05985.1"/>
    <property type="molecule type" value="Genomic_DNA"/>
</dbReference>
<dbReference type="PANTHER" id="PTHR30290">
    <property type="entry name" value="PERIPLASMIC BINDING COMPONENT OF ABC TRANSPORTER"/>
    <property type="match status" value="1"/>
</dbReference>
<evidence type="ECO:0000256" key="1">
    <source>
        <dbReference type="SAM" id="SignalP"/>
    </source>
</evidence>
<dbReference type="Proteomes" id="UP000199006">
    <property type="component" value="Unassembled WGS sequence"/>
</dbReference>
<dbReference type="SUPFAM" id="SSF53850">
    <property type="entry name" value="Periplasmic binding protein-like II"/>
    <property type="match status" value="1"/>
</dbReference>
<keyword evidence="1" id="KW-0732">Signal</keyword>
<dbReference type="Gene3D" id="3.10.105.10">
    <property type="entry name" value="Dipeptide-binding Protein, Domain 3"/>
    <property type="match status" value="1"/>
</dbReference>
<dbReference type="InterPro" id="IPR000914">
    <property type="entry name" value="SBP_5_dom"/>
</dbReference>
<dbReference type="STRING" id="29563.SAMN02983006_00016"/>
<keyword evidence="4" id="KW-1185">Reference proteome</keyword>
<dbReference type="CDD" id="cd00995">
    <property type="entry name" value="PBP2_NikA_DppA_OppA_like"/>
    <property type="match status" value="1"/>
</dbReference>
<feature type="signal peptide" evidence="1">
    <location>
        <begin position="1"/>
        <end position="28"/>
    </location>
</feature>
<dbReference type="Gene3D" id="3.90.76.10">
    <property type="entry name" value="Dipeptide-binding Protein, Domain 1"/>
    <property type="match status" value="1"/>
</dbReference>
<evidence type="ECO:0000313" key="3">
    <source>
        <dbReference type="EMBL" id="SFL05985.1"/>
    </source>
</evidence>
<dbReference type="PIRSF" id="PIRSF002741">
    <property type="entry name" value="MppA"/>
    <property type="match status" value="1"/>
</dbReference>
<name>A0A1I4EJU0_9FIRM</name>
<gene>
    <name evidence="3" type="ORF">SAMN02983006_00016</name>
</gene>
<dbReference type="OrthoDB" id="137511at2"/>
<protein>
    <submittedName>
        <fullName evidence="3">Peptide/nickel transport system substrate-binding protein</fullName>
    </submittedName>
</protein>
<reference evidence="3 4" key="1">
    <citation type="submission" date="2016-10" db="EMBL/GenBank/DDBJ databases">
        <authorList>
            <person name="de Groot N.N."/>
        </authorList>
    </citation>
    <scope>NUCLEOTIDE SEQUENCE [LARGE SCALE GENOMIC DNA]</scope>
    <source>
        <strain evidence="3 4">ATCC 51327</strain>
    </source>
</reference>
<feature type="chain" id="PRO_5011785042" evidence="1">
    <location>
        <begin position="29"/>
        <end position="541"/>
    </location>
</feature>
<dbReference type="Pfam" id="PF00496">
    <property type="entry name" value="SBP_bac_5"/>
    <property type="match status" value="1"/>
</dbReference>
<dbReference type="Gene3D" id="3.40.190.10">
    <property type="entry name" value="Periplasmic binding protein-like II"/>
    <property type="match status" value="1"/>
</dbReference>
<feature type="domain" description="Solute-binding protein family 5" evidence="2">
    <location>
        <begin position="81"/>
        <end position="446"/>
    </location>
</feature>
<dbReference type="RefSeq" id="WP_089857775.1">
    <property type="nucleotide sequence ID" value="NZ_FOTI01000001.1"/>
</dbReference>
<dbReference type="InterPro" id="IPR039424">
    <property type="entry name" value="SBP_5"/>
</dbReference>
<sequence length="541" mass="60470">MKKVVSKLVFFMSLGFLLITACSFSVLAAEEAEYGGTLNYPLPYPQSISTLEPGQSNDVTQSIVTKAIFSTLVRVDEASGKIVPDLAESYQVSQDGLNYIFNLRHGVTFHNGEAFTAEDVRFTFERILDPKQASVATPIAQNIAGAADYIAGKTDHLTGIKIIDDYTIKITLASLDVGFLDLIANEKAAILPEDYVTKVGNDFGMEPVGTGPFKFVELSQDEKVVVAAFKDYYAGRPYLDKIQFIVMPEAATRTASFRSDELDVDLVSAAQYKTYKNNPQYKDLLVEVPEVWVRTVIFNLDLEKFQDKRVRQAFNYAIDKKLIVEKLLNGKATAATGWLPPSNIAYNPELKGYEFNPEKAKELMQAAGYTPENPLEINIIGTNNPAWGIPVIEAAMPYLKNVGFKVTTEVVDGATWSTRARQGDFDAFIFSLGGETSPIKEMSLFFWSEIPRTATNYGNYKNEEFDRLIEKALNTVDLEQRIKYVQAAEKVLVDDAAAWFFNYNKAVMIRKPWVNGIVGNAREMTYQPFAKIWLNSSSPRK</sequence>
<dbReference type="GO" id="GO:1904680">
    <property type="term" value="F:peptide transmembrane transporter activity"/>
    <property type="evidence" value="ECO:0007669"/>
    <property type="project" value="TreeGrafter"/>
</dbReference>
<accession>A0A1I4EJU0</accession>
<dbReference type="InterPro" id="IPR030678">
    <property type="entry name" value="Peptide/Ni-bd"/>
</dbReference>
<dbReference type="PANTHER" id="PTHR30290:SF83">
    <property type="entry name" value="ABC TRANSPORTER SUBSTRATE-BINDING PROTEIN"/>
    <property type="match status" value="1"/>
</dbReference>
<evidence type="ECO:0000313" key="4">
    <source>
        <dbReference type="Proteomes" id="UP000199006"/>
    </source>
</evidence>
<evidence type="ECO:0000259" key="2">
    <source>
        <dbReference type="Pfam" id="PF00496"/>
    </source>
</evidence>
<organism evidence="3 4">
    <name type="scientific">Halanaerobium salsuginis</name>
    <dbReference type="NCBI Taxonomy" id="29563"/>
    <lineage>
        <taxon>Bacteria</taxon>
        <taxon>Bacillati</taxon>
        <taxon>Bacillota</taxon>
        <taxon>Clostridia</taxon>
        <taxon>Halanaerobiales</taxon>
        <taxon>Halanaerobiaceae</taxon>
        <taxon>Halanaerobium</taxon>
    </lineage>
</organism>
<dbReference type="AlphaFoldDB" id="A0A1I4EJU0"/>